<evidence type="ECO:0000313" key="1">
    <source>
        <dbReference type="EMBL" id="HGW59890.1"/>
    </source>
</evidence>
<dbReference type="EMBL" id="DTHV01000014">
    <property type="protein sequence ID" value="HGW59890.1"/>
    <property type="molecule type" value="Genomic_DNA"/>
</dbReference>
<sequence>MFGRFAVFSPRSVSGDYTMTLDDNCILHTVGGTSNKTVTLPKASQVKGKVVYIQKVDSATGYTVVTAASGDTIDGASSVNITAQYGKKMLLSNGSTWSTIV</sequence>
<protein>
    <submittedName>
        <fullName evidence="1">Uncharacterized protein</fullName>
    </submittedName>
</protein>
<organism evidence="1">
    <name type="scientific">Caldisericum exile</name>
    <dbReference type="NCBI Taxonomy" id="693075"/>
    <lineage>
        <taxon>Bacteria</taxon>
        <taxon>Pseudomonadati</taxon>
        <taxon>Caldisericota/Cryosericota group</taxon>
        <taxon>Caldisericota</taxon>
        <taxon>Caldisericia</taxon>
        <taxon>Caldisericales</taxon>
        <taxon>Caldisericaceae</taxon>
        <taxon>Caldisericum</taxon>
    </lineage>
</organism>
<dbReference type="AlphaFoldDB" id="A0A7C4TWW2"/>
<gene>
    <name evidence="1" type="ORF">ENV82_00380</name>
</gene>
<name>A0A7C4TWW2_9BACT</name>
<accession>A0A7C4TWW2</accession>
<reference evidence="1" key="1">
    <citation type="journal article" date="2020" name="mSystems">
        <title>Genome- and Community-Level Interaction Insights into Carbon Utilization and Element Cycling Functions of Hydrothermarchaeota in Hydrothermal Sediment.</title>
        <authorList>
            <person name="Zhou Z."/>
            <person name="Liu Y."/>
            <person name="Xu W."/>
            <person name="Pan J."/>
            <person name="Luo Z.H."/>
            <person name="Li M."/>
        </authorList>
    </citation>
    <scope>NUCLEOTIDE SEQUENCE [LARGE SCALE GENOMIC DNA]</scope>
    <source>
        <strain evidence="1">SpSt-794</strain>
    </source>
</reference>
<comment type="caution">
    <text evidence="1">The sequence shown here is derived from an EMBL/GenBank/DDBJ whole genome shotgun (WGS) entry which is preliminary data.</text>
</comment>
<proteinExistence type="predicted"/>